<comment type="catalytic activity">
    <reaction evidence="8">
        <text>L-seryl-[protein] + ATP = O-phospho-L-seryl-[protein] + ADP + H(+)</text>
        <dbReference type="Rhea" id="RHEA:17989"/>
        <dbReference type="Rhea" id="RHEA-COMP:9863"/>
        <dbReference type="Rhea" id="RHEA-COMP:11604"/>
        <dbReference type="ChEBI" id="CHEBI:15378"/>
        <dbReference type="ChEBI" id="CHEBI:29999"/>
        <dbReference type="ChEBI" id="CHEBI:30616"/>
        <dbReference type="ChEBI" id="CHEBI:83421"/>
        <dbReference type="ChEBI" id="CHEBI:456216"/>
        <dbReference type="EC" id="2.7.11.1"/>
    </reaction>
</comment>
<keyword evidence="2 10" id="KW-0723">Serine/threonine-protein kinase</keyword>
<dbReference type="EMBL" id="DS113215">
    <property type="protein sequence ID" value="EAY18760.1"/>
    <property type="molecule type" value="Genomic_DNA"/>
</dbReference>
<evidence type="ECO:0000256" key="10">
    <source>
        <dbReference type="RuleBase" id="RU000304"/>
    </source>
</evidence>
<dbReference type="GO" id="GO:0005634">
    <property type="term" value="C:nucleus"/>
    <property type="evidence" value="ECO:0000318"/>
    <property type="project" value="GO_Central"/>
</dbReference>
<dbReference type="InterPro" id="IPR045216">
    <property type="entry name" value="CK2_alpha"/>
</dbReference>
<evidence type="ECO:0000256" key="5">
    <source>
        <dbReference type="ARBA" id="ARBA00022777"/>
    </source>
</evidence>
<dbReference type="InterPro" id="IPR017441">
    <property type="entry name" value="Protein_kinase_ATP_BS"/>
</dbReference>
<dbReference type="SMART" id="SM00220">
    <property type="entry name" value="S_TKc"/>
    <property type="match status" value="1"/>
</dbReference>
<evidence type="ECO:0000313" key="13">
    <source>
        <dbReference type="Proteomes" id="UP000001542"/>
    </source>
</evidence>
<dbReference type="Gene3D" id="1.10.510.10">
    <property type="entry name" value="Transferase(Phosphotransferase) domain 1"/>
    <property type="match status" value="1"/>
</dbReference>
<evidence type="ECO:0000256" key="6">
    <source>
        <dbReference type="ARBA" id="ARBA00022840"/>
    </source>
</evidence>
<dbReference type="PROSITE" id="PS00107">
    <property type="entry name" value="PROTEIN_KINASE_ATP"/>
    <property type="match status" value="1"/>
</dbReference>
<feature type="binding site" evidence="9">
    <location>
        <position position="74"/>
    </location>
    <ligand>
        <name>ATP</name>
        <dbReference type="ChEBI" id="CHEBI:30616"/>
    </ligand>
</feature>
<dbReference type="InterPro" id="IPR000719">
    <property type="entry name" value="Prot_kinase_dom"/>
</dbReference>
<gene>
    <name evidence="12" type="ORF">TVAG_267930</name>
</gene>
<dbReference type="InParanoid" id="A2DLE2"/>
<dbReference type="VEuPathDB" id="TrichDB:TVAGG3_0013940"/>
<comment type="similarity">
    <text evidence="10">Belongs to the protein kinase superfamily.</text>
</comment>
<dbReference type="GO" id="GO:0005956">
    <property type="term" value="C:protein kinase CK2 complex"/>
    <property type="evidence" value="ECO:0000318"/>
    <property type="project" value="GO_Central"/>
</dbReference>
<dbReference type="InterPro" id="IPR008271">
    <property type="entry name" value="Ser/Thr_kinase_AS"/>
</dbReference>
<dbReference type="SMR" id="A2DLE2"/>
<dbReference type="InterPro" id="IPR011009">
    <property type="entry name" value="Kinase-like_dom_sf"/>
</dbReference>
<reference evidence="12" key="1">
    <citation type="submission" date="2006-10" db="EMBL/GenBank/DDBJ databases">
        <authorList>
            <person name="Amadeo P."/>
            <person name="Zhao Q."/>
            <person name="Wortman J."/>
            <person name="Fraser-Liggett C."/>
            <person name="Carlton J."/>
        </authorList>
    </citation>
    <scope>NUCLEOTIDE SEQUENCE</scope>
    <source>
        <strain evidence="12">G3</strain>
    </source>
</reference>
<dbReference type="KEGG" id="tva:5464329"/>
<keyword evidence="3" id="KW-0808">Transferase</keyword>
<dbReference type="STRING" id="5722.A2DLE2"/>
<sequence length="342" mass="39197">MTNQLKTPVYNKISVSRVYNDIIKDAHELESIVVDFPIELTDIERFQVISPVGTGKYSTVFLGRMDGKKKCAIKTLKNVPHFKIQKEICLLTKIKDIPNTVQLYGVVVDPLTDTFSIITDYLKSESPRTLFPKLTLENIRILMWQLLTCLNESHKRGIMHRDVKPGNILFGQNRKSMKLIDWGLGDFYLAKEAYSPRVSTLRYKAPELLLNYQYYDYGIDVWGAGCVLAEMLVRFPFFEGRDIDEMVGDVSSVCGTNAITAYVNKYGLQLTPEMQKNLSNTQTPQFNKLTQNPSFNQAKNDHDALDLLQKLLTVDHEERITAAEALEHKFFDPIRSKMTKKQ</sequence>
<dbReference type="GO" id="GO:0006357">
    <property type="term" value="P:regulation of transcription by RNA polymerase II"/>
    <property type="evidence" value="ECO:0007669"/>
    <property type="project" value="UniProtKB-ARBA"/>
</dbReference>
<dbReference type="AlphaFoldDB" id="A2DLE2"/>
<dbReference type="SUPFAM" id="SSF56112">
    <property type="entry name" value="Protein kinase-like (PK-like)"/>
    <property type="match status" value="1"/>
</dbReference>
<dbReference type="GO" id="GO:0005524">
    <property type="term" value="F:ATP binding"/>
    <property type="evidence" value="ECO:0007669"/>
    <property type="project" value="UniProtKB-UniRule"/>
</dbReference>
<comment type="catalytic activity">
    <reaction evidence="7">
        <text>L-threonyl-[protein] + ATP = O-phospho-L-threonyl-[protein] + ADP + H(+)</text>
        <dbReference type="Rhea" id="RHEA:46608"/>
        <dbReference type="Rhea" id="RHEA-COMP:11060"/>
        <dbReference type="Rhea" id="RHEA-COMP:11605"/>
        <dbReference type="ChEBI" id="CHEBI:15378"/>
        <dbReference type="ChEBI" id="CHEBI:30013"/>
        <dbReference type="ChEBI" id="CHEBI:30616"/>
        <dbReference type="ChEBI" id="CHEBI:61977"/>
        <dbReference type="ChEBI" id="CHEBI:456216"/>
        <dbReference type="EC" id="2.7.11.1"/>
    </reaction>
</comment>
<feature type="domain" description="Protein kinase" evidence="11">
    <location>
        <begin position="46"/>
        <end position="331"/>
    </location>
</feature>
<dbReference type="PANTHER" id="PTHR24054:SF0">
    <property type="entry name" value="CASEIN KINASE II SUBUNIT ALPHA"/>
    <property type="match status" value="1"/>
</dbReference>
<dbReference type="Proteomes" id="UP000001542">
    <property type="component" value="Unassembled WGS sequence"/>
</dbReference>
<keyword evidence="13" id="KW-1185">Reference proteome</keyword>
<dbReference type="OrthoDB" id="10261806at2759"/>
<dbReference type="EC" id="2.7.11.1" evidence="1"/>
<keyword evidence="4 9" id="KW-0547">Nucleotide-binding</keyword>
<dbReference type="PROSITE" id="PS50011">
    <property type="entry name" value="PROTEIN_KINASE_DOM"/>
    <property type="match status" value="1"/>
</dbReference>
<name>A2DLE2_TRIV3</name>
<dbReference type="GO" id="GO:0005829">
    <property type="term" value="C:cytosol"/>
    <property type="evidence" value="ECO:0000318"/>
    <property type="project" value="GO_Central"/>
</dbReference>
<proteinExistence type="inferred from homology"/>
<evidence type="ECO:0000313" key="12">
    <source>
        <dbReference type="EMBL" id="EAY18760.1"/>
    </source>
</evidence>
<dbReference type="RefSeq" id="XP_001579746.1">
    <property type="nucleotide sequence ID" value="XM_001579696.1"/>
</dbReference>
<dbReference type="OMA" id="FAREPFF"/>
<protein>
    <recommendedName>
        <fullName evidence="1">non-specific serine/threonine protein kinase</fullName>
        <ecNumber evidence="1">2.7.11.1</ecNumber>
    </recommendedName>
</protein>
<accession>A2DLE2</accession>
<organism evidence="12 13">
    <name type="scientific">Trichomonas vaginalis (strain ATCC PRA-98 / G3)</name>
    <dbReference type="NCBI Taxonomy" id="412133"/>
    <lineage>
        <taxon>Eukaryota</taxon>
        <taxon>Metamonada</taxon>
        <taxon>Parabasalia</taxon>
        <taxon>Trichomonadida</taxon>
        <taxon>Trichomonadidae</taxon>
        <taxon>Trichomonas</taxon>
    </lineage>
</organism>
<dbReference type="FunFam" id="3.30.200.20:FF:000088">
    <property type="entry name" value="Casein kinase II subunit alpha"/>
    <property type="match status" value="1"/>
</dbReference>
<keyword evidence="6 9" id="KW-0067">ATP-binding</keyword>
<dbReference type="FunFam" id="1.10.510.10:FF:000459">
    <property type="entry name" value="Casein kinase II subunit alpha"/>
    <property type="match status" value="1"/>
</dbReference>
<dbReference type="VEuPathDB" id="TrichDB:TVAG_267930"/>
<dbReference type="Pfam" id="PF00069">
    <property type="entry name" value="Pkinase"/>
    <property type="match status" value="1"/>
</dbReference>
<evidence type="ECO:0000259" key="11">
    <source>
        <dbReference type="PROSITE" id="PS50011"/>
    </source>
</evidence>
<dbReference type="CDD" id="cd14132">
    <property type="entry name" value="STKc_CK2_alpha"/>
    <property type="match status" value="1"/>
</dbReference>
<reference evidence="12" key="2">
    <citation type="journal article" date="2007" name="Science">
        <title>Draft genome sequence of the sexually transmitted pathogen Trichomonas vaginalis.</title>
        <authorList>
            <person name="Carlton J.M."/>
            <person name="Hirt R.P."/>
            <person name="Silva J.C."/>
            <person name="Delcher A.L."/>
            <person name="Schatz M."/>
            <person name="Zhao Q."/>
            <person name="Wortman J.R."/>
            <person name="Bidwell S.L."/>
            <person name="Alsmark U.C.M."/>
            <person name="Besteiro S."/>
            <person name="Sicheritz-Ponten T."/>
            <person name="Noel C.J."/>
            <person name="Dacks J.B."/>
            <person name="Foster P.G."/>
            <person name="Simillion C."/>
            <person name="Van de Peer Y."/>
            <person name="Miranda-Saavedra D."/>
            <person name="Barton G.J."/>
            <person name="Westrop G.D."/>
            <person name="Mueller S."/>
            <person name="Dessi D."/>
            <person name="Fiori P.L."/>
            <person name="Ren Q."/>
            <person name="Paulsen I."/>
            <person name="Zhang H."/>
            <person name="Bastida-Corcuera F.D."/>
            <person name="Simoes-Barbosa A."/>
            <person name="Brown M.T."/>
            <person name="Hayes R.D."/>
            <person name="Mukherjee M."/>
            <person name="Okumura C.Y."/>
            <person name="Schneider R."/>
            <person name="Smith A.J."/>
            <person name="Vanacova S."/>
            <person name="Villalvazo M."/>
            <person name="Haas B.J."/>
            <person name="Pertea M."/>
            <person name="Feldblyum T.V."/>
            <person name="Utterback T.R."/>
            <person name="Shu C.L."/>
            <person name="Osoegawa K."/>
            <person name="de Jong P.J."/>
            <person name="Hrdy I."/>
            <person name="Horvathova L."/>
            <person name="Zubacova Z."/>
            <person name="Dolezal P."/>
            <person name="Malik S.B."/>
            <person name="Logsdon J.M. Jr."/>
            <person name="Henze K."/>
            <person name="Gupta A."/>
            <person name="Wang C.C."/>
            <person name="Dunne R.L."/>
            <person name="Upcroft J.A."/>
            <person name="Upcroft P."/>
            <person name="White O."/>
            <person name="Salzberg S.L."/>
            <person name="Tang P."/>
            <person name="Chiu C.-H."/>
            <person name="Lee Y.-S."/>
            <person name="Embley T.M."/>
            <person name="Coombs G.H."/>
            <person name="Mottram J.C."/>
            <person name="Tachezy J."/>
            <person name="Fraser-Liggett C.M."/>
            <person name="Johnson P.J."/>
        </authorList>
    </citation>
    <scope>NUCLEOTIDE SEQUENCE [LARGE SCALE GENOMIC DNA]</scope>
    <source>
        <strain evidence="12">G3</strain>
    </source>
</reference>
<dbReference type="GO" id="GO:0004674">
    <property type="term" value="F:protein serine/threonine kinase activity"/>
    <property type="evidence" value="ECO:0000318"/>
    <property type="project" value="GO_Central"/>
</dbReference>
<dbReference type="Gene3D" id="3.30.200.20">
    <property type="entry name" value="Phosphorylase Kinase, domain 1"/>
    <property type="match status" value="1"/>
</dbReference>
<evidence type="ECO:0000256" key="7">
    <source>
        <dbReference type="ARBA" id="ARBA00047899"/>
    </source>
</evidence>
<evidence type="ECO:0000256" key="3">
    <source>
        <dbReference type="ARBA" id="ARBA00022679"/>
    </source>
</evidence>
<dbReference type="PROSITE" id="PS00108">
    <property type="entry name" value="PROTEIN_KINASE_ST"/>
    <property type="match status" value="1"/>
</dbReference>
<evidence type="ECO:0000256" key="1">
    <source>
        <dbReference type="ARBA" id="ARBA00012513"/>
    </source>
</evidence>
<dbReference type="eggNOG" id="KOG0668">
    <property type="taxonomic scope" value="Eukaryota"/>
</dbReference>
<evidence type="ECO:0000256" key="8">
    <source>
        <dbReference type="ARBA" id="ARBA00048679"/>
    </source>
</evidence>
<evidence type="ECO:0000256" key="9">
    <source>
        <dbReference type="PROSITE-ProRule" id="PRU10141"/>
    </source>
</evidence>
<dbReference type="GO" id="GO:0031981">
    <property type="term" value="C:nuclear lumen"/>
    <property type="evidence" value="ECO:0007669"/>
    <property type="project" value="UniProtKB-ARBA"/>
</dbReference>
<evidence type="ECO:0000256" key="2">
    <source>
        <dbReference type="ARBA" id="ARBA00022527"/>
    </source>
</evidence>
<evidence type="ECO:0000256" key="4">
    <source>
        <dbReference type="ARBA" id="ARBA00022741"/>
    </source>
</evidence>
<dbReference type="PANTHER" id="PTHR24054">
    <property type="entry name" value="CASEIN KINASE II SUBUNIT ALPHA"/>
    <property type="match status" value="1"/>
</dbReference>
<keyword evidence="5 12" id="KW-0418">Kinase</keyword>
<dbReference type="GO" id="GO:0006974">
    <property type="term" value="P:DNA damage response"/>
    <property type="evidence" value="ECO:0000318"/>
    <property type="project" value="GO_Central"/>
</dbReference>
<dbReference type="GO" id="GO:0051726">
    <property type="term" value="P:regulation of cell cycle"/>
    <property type="evidence" value="ECO:0000318"/>
    <property type="project" value="GO_Central"/>
</dbReference>